<dbReference type="InParanoid" id="A0A0H2RQH7"/>
<dbReference type="InterPro" id="IPR004143">
    <property type="entry name" value="BPL_LPL_catalytic"/>
</dbReference>
<dbReference type="PROSITE" id="PS51733">
    <property type="entry name" value="BPL_LPL_CATALYTIC"/>
    <property type="match status" value="1"/>
</dbReference>
<dbReference type="EMBL" id="KQ086164">
    <property type="protein sequence ID" value="KLO07046.1"/>
    <property type="molecule type" value="Genomic_DNA"/>
</dbReference>
<evidence type="ECO:0000256" key="2">
    <source>
        <dbReference type="ARBA" id="ARBA00007907"/>
    </source>
</evidence>
<evidence type="ECO:0000313" key="7">
    <source>
        <dbReference type="EMBL" id="KLO07046.1"/>
    </source>
</evidence>
<dbReference type="PANTHER" id="PTHR10993">
    <property type="entry name" value="OCTANOYLTRANSFERASE"/>
    <property type="match status" value="1"/>
</dbReference>
<dbReference type="PANTHER" id="PTHR10993:SF7">
    <property type="entry name" value="LIPOYLTRANSFERASE 2, MITOCHONDRIAL-RELATED"/>
    <property type="match status" value="1"/>
</dbReference>
<evidence type="ECO:0000259" key="6">
    <source>
        <dbReference type="PROSITE" id="PS51733"/>
    </source>
</evidence>
<dbReference type="SUPFAM" id="SSF55681">
    <property type="entry name" value="Class II aaRS and biotin synthetases"/>
    <property type="match status" value="1"/>
</dbReference>
<name>A0A0H2RQH7_9AGAM</name>
<dbReference type="Proteomes" id="UP000053477">
    <property type="component" value="Unassembled WGS sequence"/>
</dbReference>
<dbReference type="Pfam" id="PF21948">
    <property type="entry name" value="LplA-B_cat"/>
    <property type="match status" value="1"/>
</dbReference>
<dbReference type="GO" id="GO:0033819">
    <property type="term" value="F:lipoyl(octanoyl) transferase activity"/>
    <property type="evidence" value="ECO:0007669"/>
    <property type="project" value="UniProtKB-EC"/>
</dbReference>
<keyword evidence="4 7" id="KW-0808">Transferase</keyword>
<dbReference type="InterPro" id="IPR000544">
    <property type="entry name" value="Octanoyltransferase"/>
</dbReference>
<dbReference type="AlphaFoldDB" id="A0A0H2RQH7"/>
<evidence type="ECO:0000256" key="5">
    <source>
        <dbReference type="ARBA" id="ARBA00023315"/>
    </source>
</evidence>
<protein>
    <recommendedName>
        <fullName evidence="3">lipoyl(octanoyl) transferase</fullName>
        <ecNumber evidence="3">2.3.1.181</ecNumber>
    </recommendedName>
</protein>
<organism evidence="7 8">
    <name type="scientific">Schizopora paradoxa</name>
    <dbReference type="NCBI Taxonomy" id="27342"/>
    <lineage>
        <taxon>Eukaryota</taxon>
        <taxon>Fungi</taxon>
        <taxon>Dikarya</taxon>
        <taxon>Basidiomycota</taxon>
        <taxon>Agaricomycotina</taxon>
        <taxon>Agaricomycetes</taxon>
        <taxon>Hymenochaetales</taxon>
        <taxon>Schizoporaceae</taxon>
        <taxon>Schizopora</taxon>
    </lineage>
</organism>
<dbReference type="OrthoDB" id="19908at2759"/>
<feature type="domain" description="BPL/LPL catalytic" evidence="6">
    <location>
        <begin position="40"/>
        <end position="236"/>
    </location>
</feature>
<dbReference type="STRING" id="27342.A0A0H2RQH7"/>
<dbReference type="Gene3D" id="3.30.930.10">
    <property type="entry name" value="Bira Bifunctional Protein, Domain 2"/>
    <property type="match status" value="1"/>
</dbReference>
<dbReference type="UniPathway" id="UPA00538">
    <property type="reaction ID" value="UER00592"/>
</dbReference>
<dbReference type="EC" id="2.3.1.181" evidence="3"/>
<evidence type="ECO:0000256" key="4">
    <source>
        <dbReference type="ARBA" id="ARBA00022679"/>
    </source>
</evidence>
<gene>
    <name evidence="7" type="ORF">SCHPADRAFT_932697</name>
</gene>
<dbReference type="InterPro" id="IPR020605">
    <property type="entry name" value="Octanoyltransferase_CS"/>
</dbReference>
<reference evidence="7 8" key="1">
    <citation type="submission" date="2015-04" db="EMBL/GenBank/DDBJ databases">
        <title>Complete genome sequence of Schizopora paradoxa KUC8140, a cosmopolitan wood degrader in East Asia.</title>
        <authorList>
            <consortium name="DOE Joint Genome Institute"/>
            <person name="Min B."/>
            <person name="Park H."/>
            <person name="Jang Y."/>
            <person name="Kim J.-J."/>
            <person name="Kim K.H."/>
            <person name="Pangilinan J."/>
            <person name="Lipzen A."/>
            <person name="Riley R."/>
            <person name="Grigoriev I.V."/>
            <person name="Spatafora J.W."/>
            <person name="Choi I.-G."/>
        </authorList>
    </citation>
    <scope>NUCLEOTIDE SEQUENCE [LARGE SCALE GENOMIC DNA]</scope>
    <source>
        <strain evidence="7 8">KUC8140</strain>
    </source>
</reference>
<keyword evidence="5" id="KW-0012">Acyltransferase</keyword>
<evidence type="ECO:0000256" key="1">
    <source>
        <dbReference type="ARBA" id="ARBA00004821"/>
    </source>
</evidence>
<dbReference type="PROSITE" id="PS01313">
    <property type="entry name" value="LIPB"/>
    <property type="match status" value="1"/>
</dbReference>
<comment type="similarity">
    <text evidence="2">Belongs to the LipB family.</text>
</comment>
<dbReference type="NCBIfam" id="TIGR00214">
    <property type="entry name" value="lipB"/>
    <property type="match status" value="1"/>
</dbReference>
<sequence>MTLPPILYHYFTLPLPYAPTLALQNLIHGIQLAQRRTASNVHQDYLLLLQHRPVYTAGRRQNEDSVRDERDRLTRMGADFEATERGGQLTYHGPGQLVGYPLLDLGRTSPAMPVRDYVCRLQRTLQAHLQGAHGIASAPSDNTGVFLDDGDGRGAKSKIASIGVQVRHRLTTHGFALNVTPSPLPWFDQVVACGLADVKATAIAGRSQSTPEDAVSVEGEIAGIVDTFGRIFSRDMERLELKQGEVADAILELEDIARKRETSVITIAGTSSHGHILCPPGFREARLEVKKEFNLDQCTVNKRCPSQEARNQQQKRPARVFGVGLASRGAALRDLRLGGLPHAIFSSSINSASI</sequence>
<evidence type="ECO:0000313" key="8">
    <source>
        <dbReference type="Proteomes" id="UP000053477"/>
    </source>
</evidence>
<evidence type="ECO:0000256" key="3">
    <source>
        <dbReference type="ARBA" id="ARBA00012334"/>
    </source>
</evidence>
<accession>A0A0H2RQH7</accession>
<proteinExistence type="inferred from homology"/>
<keyword evidence="8" id="KW-1185">Reference proteome</keyword>
<dbReference type="InterPro" id="IPR045864">
    <property type="entry name" value="aa-tRNA-synth_II/BPL/LPL"/>
</dbReference>
<dbReference type="GO" id="GO:0009249">
    <property type="term" value="P:protein lipoylation"/>
    <property type="evidence" value="ECO:0007669"/>
    <property type="project" value="InterPro"/>
</dbReference>
<comment type="pathway">
    <text evidence="1">Protein modification; protein lipoylation via endogenous pathway; protein N(6)-(lipoyl)lysine from octanoyl-[acyl-carrier-protein]: step 1/2.</text>
</comment>